<protein>
    <submittedName>
        <fullName evidence="2">Uncharacterized protein</fullName>
    </submittedName>
</protein>
<evidence type="ECO:0000313" key="3">
    <source>
        <dbReference type="Proteomes" id="UP000284403"/>
    </source>
</evidence>
<dbReference type="GeneID" id="40316760"/>
<dbReference type="OrthoDB" id="10426108at2759"/>
<dbReference type="AlphaFoldDB" id="A0A3R7LXJ2"/>
<reference evidence="2 3" key="1">
    <citation type="journal article" date="2018" name="BMC Genomics">
        <title>Genomic comparison of Trypanosoma conorhini and Trypanosoma rangeli to Trypanosoma cruzi strains of high and low virulence.</title>
        <authorList>
            <person name="Bradwell K.R."/>
            <person name="Koparde V.N."/>
            <person name="Matveyev A.V."/>
            <person name="Serrano M.G."/>
            <person name="Alves J.M."/>
            <person name="Parikh H."/>
            <person name="Huang B."/>
            <person name="Lee V."/>
            <person name="Espinosa-Alvarez O."/>
            <person name="Ortiz P.A."/>
            <person name="Costa-Martins A.G."/>
            <person name="Teixeira M.M."/>
            <person name="Buck G.A."/>
        </authorList>
    </citation>
    <scope>NUCLEOTIDE SEQUENCE [LARGE SCALE GENOMIC DNA]</scope>
    <source>
        <strain evidence="2 3">025E</strain>
    </source>
</reference>
<organism evidence="2 3">
    <name type="scientific">Trypanosoma conorhini</name>
    <dbReference type="NCBI Taxonomy" id="83891"/>
    <lineage>
        <taxon>Eukaryota</taxon>
        <taxon>Discoba</taxon>
        <taxon>Euglenozoa</taxon>
        <taxon>Kinetoplastea</taxon>
        <taxon>Metakinetoplastina</taxon>
        <taxon>Trypanosomatida</taxon>
        <taxon>Trypanosomatidae</taxon>
        <taxon>Trypanosoma</taxon>
    </lineage>
</organism>
<evidence type="ECO:0000256" key="1">
    <source>
        <dbReference type="SAM" id="MobiDB-lite"/>
    </source>
</evidence>
<name>A0A3R7LXJ2_9TRYP</name>
<dbReference type="EMBL" id="MKKU01000134">
    <property type="protein sequence ID" value="RNF22578.1"/>
    <property type="molecule type" value="Genomic_DNA"/>
</dbReference>
<comment type="caution">
    <text evidence="2">The sequence shown here is derived from an EMBL/GenBank/DDBJ whole genome shotgun (WGS) entry which is preliminary data.</text>
</comment>
<gene>
    <name evidence="2" type="ORF">Tco025E_03149</name>
</gene>
<feature type="region of interest" description="Disordered" evidence="1">
    <location>
        <begin position="628"/>
        <end position="649"/>
    </location>
</feature>
<proteinExistence type="predicted"/>
<dbReference type="Proteomes" id="UP000284403">
    <property type="component" value="Unassembled WGS sequence"/>
</dbReference>
<dbReference type="RefSeq" id="XP_029229896.1">
    <property type="nucleotide sequence ID" value="XM_029370071.1"/>
</dbReference>
<keyword evidence="3" id="KW-1185">Reference proteome</keyword>
<feature type="region of interest" description="Disordered" evidence="1">
    <location>
        <begin position="10"/>
        <end position="58"/>
    </location>
</feature>
<accession>A0A3R7LXJ2</accession>
<evidence type="ECO:0000313" key="2">
    <source>
        <dbReference type="EMBL" id="RNF22578.1"/>
    </source>
</evidence>
<sequence>MAARLDALAREFFTTSSPSTPPQPRRRDAGGVGGGSSPTAATGVGVRGTDGAATLQPPTWEAVADGHETMGDPRGSRNKQRRLQLMAHDEAHFLPPLLQYFSELAMASTAMSSATHALLAAPSGVASAATIATMRTAAPGHASVRRHTNKRVVEGGGTVLRGRRLLAHERHQAEGHLNGNAGTAPGYAHSLSGHRPTSFRHLGVYSDYHLSPERIDVFANYPQPPLTDGGASYEALEPNHQRGLNALAALVEQCNRSFVQERGSAAASSAPLGKRVLNSESVSVGPSSATAGLSDQRDAIVNRLNILLRDLVAHGERVLALHVIMRAISWRFASKNERVTILFNHLRTCLPSASISIVTLAMEVWAQLHVIEASSSVYLRVTSELLSLACDFLHYDTTLAEQLSGLIIIRHVALWPTSLYRAILSNDRDSLLLATWTAIPNDGSPAFIRELAAEALRALFVIALEQRNYRSVNTVLQQAIILLLAPERSVEMPSSFSISPRHRLGGEGPHEFTPVQAGQPPQPIPPLTLAMQQRGGPHKGAEGETHAKETGGASLQLFGKLKRKITAFGQRLFGTSAGHRSMSHTLSASVNAAASVREATAAALERESVVSPGSCSTLPLFTTCRRSGASGAMRRKAARTPLRSSTAAN</sequence>